<dbReference type="Proteomes" id="UP000789390">
    <property type="component" value="Unassembled WGS sequence"/>
</dbReference>
<dbReference type="OrthoDB" id="6338095at2759"/>
<keyword evidence="2" id="KW-1185">Reference proteome</keyword>
<dbReference type="EMBL" id="CAKKLH010000119">
    <property type="protein sequence ID" value="CAH0103899.1"/>
    <property type="molecule type" value="Genomic_DNA"/>
</dbReference>
<name>A0A8J2RK65_9CRUS</name>
<dbReference type="AlphaFoldDB" id="A0A8J2RK65"/>
<evidence type="ECO:0000313" key="1">
    <source>
        <dbReference type="EMBL" id="CAH0103899.1"/>
    </source>
</evidence>
<organism evidence="1 2">
    <name type="scientific">Daphnia galeata</name>
    <dbReference type="NCBI Taxonomy" id="27404"/>
    <lineage>
        <taxon>Eukaryota</taxon>
        <taxon>Metazoa</taxon>
        <taxon>Ecdysozoa</taxon>
        <taxon>Arthropoda</taxon>
        <taxon>Crustacea</taxon>
        <taxon>Branchiopoda</taxon>
        <taxon>Diplostraca</taxon>
        <taxon>Cladocera</taxon>
        <taxon>Anomopoda</taxon>
        <taxon>Daphniidae</taxon>
        <taxon>Daphnia</taxon>
    </lineage>
</organism>
<accession>A0A8J2RK65</accession>
<protein>
    <submittedName>
        <fullName evidence="1">Uncharacterized protein</fullName>
    </submittedName>
</protein>
<evidence type="ECO:0000313" key="2">
    <source>
        <dbReference type="Proteomes" id="UP000789390"/>
    </source>
</evidence>
<sequence>MRIVFNYQHTTERHVKSFLRTRQARENILFLGRASFLGNDYRVVPVDLDREVRRCFKCQKFGPTQHVCSASKLACGKCAGEHRTHECAADKKDLNVDVALIQEPYAFSATSSFLVNIPSGLSPIHQLTDDHAYGAAILVWESLLKSGMASYSCLSSLAACVDLSTLWDPKAMLRLPPSVPRLFSLHNITNV</sequence>
<comment type="caution">
    <text evidence="1">The sequence shown here is derived from an EMBL/GenBank/DDBJ whole genome shotgun (WGS) entry which is preliminary data.</text>
</comment>
<reference evidence="1" key="1">
    <citation type="submission" date="2021-11" db="EMBL/GenBank/DDBJ databases">
        <authorList>
            <person name="Schell T."/>
        </authorList>
    </citation>
    <scope>NUCLEOTIDE SEQUENCE</scope>
    <source>
        <strain evidence="1">M5</strain>
    </source>
</reference>
<gene>
    <name evidence="1" type="ORF">DGAL_LOCUS6603</name>
</gene>
<proteinExistence type="predicted"/>